<sequence length="828" mass="90995">MPNEFGSRVGHGVAKTLGLKLPEKQQPDPVTRGESTFSVGTFETHSYVEPEPTVGEWFAEVFPSWHQVGLYFYRLFPFLSWITRYNRQWLMGDMVAGITVGAVVVPQGMAYAKLAELPVEYGLYSSFMGVLIYWFFATSKDITIGPVAVMSTLVGKIVIEAQDKTDVEPHIIASCLGVICGAIVCAMGLLRLGFIVDFIPLPAITAFMTGSAVNIISGQVSTMLGEKDDVNTRGATYMTIIQTLKALPSAGLDAAMGVTACAMLYIIRFACNFAAKKQPHRAKFWFFVSTLRTVFVILFYTMISAAVNLHRRDNPTFKVLENVPRGFQHAAVPTVNAEIIKTFATELPAAVIVLLIEHIAISKSFGRVNNYTIDPSQELVAIGVTNLLGPFLGGYPATGSFSRTAIKSKAGVRTPIAGVITAVVVLLAIYALPALFWYIPSASLAGVIIHAVGDLITPPNVVYQFYRVSPLDCLIFFIGVIVTVFTTIEIGVYCTVSVSAAVLLFRVAKARGEFLGRVTIHSVIGDHHLEESQPALGGDSDRVRSIFLPLNHADGSNPDINVEQPFPGIFIYRLSEGFNYPNANHYTDYLVDSIFRQTRRTNAFTYGKPGDRPWNDPGPRKGKAEEDRSHLPILKAVILDFSAVNNVDVTSVQNLIDVRNQLDIYAAPRTVQWHFAHVKNRWTKRALVAAGFGYYTPTSDDGFHRWKPIFSVTEIEGRSSAAAHAELVANEQTRQASAHGGNDLETGMKRTSHTVERETHGIEEESSNSSTGGEDKLQRDLRDSKAYRRPRQMAVVQGVNRPFFHIDISSAVETALANSPEEEPPSYS</sequence>
<dbReference type="VEuPathDB" id="FungiDB:ASPVEDRAFT_29710"/>
<feature type="transmembrane region" description="Helical" evidence="6">
    <location>
        <begin position="89"/>
        <end position="109"/>
    </location>
</feature>
<dbReference type="PROSITE" id="PS01130">
    <property type="entry name" value="SLC26A"/>
    <property type="match status" value="1"/>
</dbReference>
<dbReference type="STRING" id="1036611.A0A1L9PP18"/>
<proteinExistence type="predicted"/>
<feature type="compositionally biased region" description="Basic and acidic residues" evidence="5">
    <location>
        <begin position="753"/>
        <end position="763"/>
    </location>
</feature>
<dbReference type="EMBL" id="KV878130">
    <property type="protein sequence ID" value="OJJ03186.1"/>
    <property type="molecule type" value="Genomic_DNA"/>
</dbReference>
<dbReference type="InterPro" id="IPR036513">
    <property type="entry name" value="STAS_dom_sf"/>
</dbReference>
<dbReference type="PANTHER" id="PTHR11814">
    <property type="entry name" value="SULFATE TRANSPORTER"/>
    <property type="match status" value="1"/>
</dbReference>
<feature type="transmembrane region" description="Helical" evidence="6">
    <location>
        <begin position="284"/>
        <end position="307"/>
    </location>
</feature>
<feature type="transmembrane region" description="Helical" evidence="6">
    <location>
        <begin position="254"/>
        <end position="275"/>
    </location>
</feature>
<feature type="region of interest" description="Disordered" evidence="5">
    <location>
        <begin position="606"/>
        <end position="626"/>
    </location>
</feature>
<evidence type="ECO:0000256" key="3">
    <source>
        <dbReference type="ARBA" id="ARBA00022989"/>
    </source>
</evidence>
<dbReference type="CDD" id="cd07042">
    <property type="entry name" value="STAS_SulP_like_sulfate_transporter"/>
    <property type="match status" value="1"/>
</dbReference>
<feature type="region of interest" description="Disordered" evidence="5">
    <location>
        <begin position="731"/>
        <end position="790"/>
    </location>
</feature>
<feature type="transmembrane region" description="Helical" evidence="6">
    <location>
        <begin position="121"/>
        <end position="137"/>
    </location>
</feature>
<dbReference type="Pfam" id="PF01740">
    <property type="entry name" value="STAS"/>
    <property type="match status" value="1"/>
</dbReference>
<dbReference type="Proteomes" id="UP000184073">
    <property type="component" value="Unassembled WGS sequence"/>
</dbReference>
<feature type="transmembrane region" description="Helical" evidence="6">
    <location>
        <begin position="379"/>
        <end position="398"/>
    </location>
</feature>
<dbReference type="FunFam" id="3.30.750.24:FF:000024">
    <property type="entry name" value="Sulfate permease 2"/>
    <property type="match status" value="1"/>
</dbReference>
<dbReference type="Gene3D" id="3.30.750.24">
    <property type="entry name" value="STAS domain"/>
    <property type="match status" value="1"/>
</dbReference>
<evidence type="ECO:0000259" key="7">
    <source>
        <dbReference type="PROSITE" id="PS50801"/>
    </source>
</evidence>
<evidence type="ECO:0000256" key="1">
    <source>
        <dbReference type="ARBA" id="ARBA00004141"/>
    </source>
</evidence>
<dbReference type="InterPro" id="IPR002645">
    <property type="entry name" value="STAS_dom"/>
</dbReference>
<evidence type="ECO:0000313" key="8">
    <source>
        <dbReference type="EMBL" id="OJJ03186.1"/>
    </source>
</evidence>
<keyword evidence="9" id="KW-1185">Reference proteome</keyword>
<comment type="subcellular location">
    <subcellularLocation>
        <location evidence="1">Membrane</location>
        <topology evidence="1">Multi-pass membrane protein</topology>
    </subcellularLocation>
</comment>
<evidence type="ECO:0000256" key="5">
    <source>
        <dbReference type="SAM" id="MobiDB-lite"/>
    </source>
</evidence>
<dbReference type="InterPro" id="IPR018045">
    <property type="entry name" value="S04_transporter_CS"/>
</dbReference>
<keyword evidence="4 6" id="KW-0472">Membrane</keyword>
<keyword evidence="3 6" id="KW-1133">Transmembrane helix</keyword>
<gene>
    <name evidence="8" type="ORF">ASPVEDRAFT_29710</name>
</gene>
<feature type="transmembrane region" description="Helical" evidence="6">
    <location>
        <begin position="171"/>
        <end position="192"/>
    </location>
</feature>
<dbReference type="RefSeq" id="XP_040668948.1">
    <property type="nucleotide sequence ID" value="XM_040810262.1"/>
</dbReference>
<dbReference type="PROSITE" id="PS50801">
    <property type="entry name" value="STAS"/>
    <property type="match status" value="1"/>
</dbReference>
<name>A0A1L9PP18_ASPVE</name>
<reference evidence="9" key="1">
    <citation type="journal article" date="2017" name="Genome Biol.">
        <title>Comparative genomics reveals high biological diversity and specific adaptations in the industrially and medically important fungal genus Aspergillus.</title>
        <authorList>
            <person name="de Vries R.P."/>
            <person name="Riley R."/>
            <person name="Wiebenga A."/>
            <person name="Aguilar-Osorio G."/>
            <person name="Amillis S."/>
            <person name="Uchima C.A."/>
            <person name="Anderluh G."/>
            <person name="Asadollahi M."/>
            <person name="Askin M."/>
            <person name="Barry K."/>
            <person name="Battaglia E."/>
            <person name="Bayram O."/>
            <person name="Benocci T."/>
            <person name="Braus-Stromeyer S.A."/>
            <person name="Caldana C."/>
            <person name="Canovas D."/>
            <person name="Cerqueira G.C."/>
            <person name="Chen F."/>
            <person name="Chen W."/>
            <person name="Choi C."/>
            <person name="Clum A."/>
            <person name="Dos Santos R.A."/>
            <person name="Damasio A.R."/>
            <person name="Diallinas G."/>
            <person name="Emri T."/>
            <person name="Fekete E."/>
            <person name="Flipphi M."/>
            <person name="Freyberg S."/>
            <person name="Gallo A."/>
            <person name="Gournas C."/>
            <person name="Habgood R."/>
            <person name="Hainaut M."/>
            <person name="Harispe M.L."/>
            <person name="Henrissat B."/>
            <person name="Hilden K.S."/>
            <person name="Hope R."/>
            <person name="Hossain A."/>
            <person name="Karabika E."/>
            <person name="Karaffa L."/>
            <person name="Karanyi Z."/>
            <person name="Krasevec N."/>
            <person name="Kuo A."/>
            <person name="Kusch H."/>
            <person name="LaButti K."/>
            <person name="Lagendijk E.L."/>
            <person name="Lapidus A."/>
            <person name="Levasseur A."/>
            <person name="Lindquist E."/>
            <person name="Lipzen A."/>
            <person name="Logrieco A.F."/>
            <person name="MacCabe A."/>
            <person name="Maekelae M.R."/>
            <person name="Malavazi I."/>
            <person name="Melin P."/>
            <person name="Meyer V."/>
            <person name="Mielnichuk N."/>
            <person name="Miskei M."/>
            <person name="Molnar A.P."/>
            <person name="Mule G."/>
            <person name="Ngan C.Y."/>
            <person name="Orejas M."/>
            <person name="Orosz E."/>
            <person name="Ouedraogo J.P."/>
            <person name="Overkamp K.M."/>
            <person name="Park H.-S."/>
            <person name="Perrone G."/>
            <person name="Piumi F."/>
            <person name="Punt P.J."/>
            <person name="Ram A.F."/>
            <person name="Ramon A."/>
            <person name="Rauscher S."/>
            <person name="Record E."/>
            <person name="Riano-Pachon D.M."/>
            <person name="Robert V."/>
            <person name="Roehrig J."/>
            <person name="Ruller R."/>
            <person name="Salamov A."/>
            <person name="Salih N.S."/>
            <person name="Samson R.A."/>
            <person name="Sandor E."/>
            <person name="Sanguinetti M."/>
            <person name="Schuetze T."/>
            <person name="Sepcic K."/>
            <person name="Shelest E."/>
            <person name="Sherlock G."/>
            <person name="Sophianopoulou V."/>
            <person name="Squina F.M."/>
            <person name="Sun H."/>
            <person name="Susca A."/>
            <person name="Todd R.B."/>
            <person name="Tsang A."/>
            <person name="Unkles S.E."/>
            <person name="van de Wiele N."/>
            <person name="van Rossen-Uffink D."/>
            <person name="Oliveira J.V."/>
            <person name="Vesth T.C."/>
            <person name="Visser J."/>
            <person name="Yu J.-H."/>
            <person name="Zhou M."/>
            <person name="Andersen M.R."/>
            <person name="Archer D.B."/>
            <person name="Baker S.E."/>
            <person name="Benoit I."/>
            <person name="Brakhage A.A."/>
            <person name="Braus G.H."/>
            <person name="Fischer R."/>
            <person name="Frisvad J.C."/>
            <person name="Goldman G.H."/>
            <person name="Houbraken J."/>
            <person name="Oakley B."/>
            <person name="Pocsi I."/>
            <person name="Scazzocchio C."/>
            <person name="Seiboth B."/>
            <person name="vanKuyk P.A."/>
            <person name="Wortman J."/>
            <person name="Dyer P.S."/>
            <person name="Grigoriev I.V."/>
        </authorList>
    </citation>
    <scope>NUCLEOTIDE SEQUENCE [LARGE SCALE GENOMIC DNA]</scope>
    <source>
        <strain evidence="9">CBS 583.65</strain>
    </source>
</reference>
<dbReference type="AlphaFoldDB" id="A0A1L9PP18"/>
<dbReference type="OrthoDB" id="288203at2759"/>
<feature type="compositionally biased region" description="Basic and acidic residues" evidence="5">
    <location>
        <begin position="609"/>
        <end position="626"/>
    </location>
</feature>
<feature type="transmembrane region" description="Helical" evidence="6">
    <location>
        <begin position="410"/>
        <end position="429"/>
    </location>
</feature>
<evidence type="ECO:0000256" key="6">
    <source>
        <dbReference type="SAM" id="Phobius"/>
    </source>
</evidence>
<dbReference type="NCBIfam" id="TIGR00815">
    <property type="entry name" value="sulP"/>
    <property type="match status" value="1"/>
</dbReference>
<dbReference type="InterPro" id="IPR001902">
    <property type="entry name" value="SLC26A/SulP_fam"/>
</dbReference>
<feature type="transmembrane region" description="Helical" evidence="6">
    <location>
        <begin position="199"/>
        <end position="217"/>
    </location>
</feature>
<organism evidence="8 9">
    <name type="scientific">Aspergillus versicolor CBS 583.65</name>
    <dbReference type="NCBI Taxonomy" id="1036611"/>
    <lineage>
        <taxon>Eukaryota</taxon>
        <taxon>Fungi</taxon>
        <taxon>Dikarya</taxon>
        <taxon>Ascomycota</taxon>
        <taxon>Pezizomycotina</taxon>
        <taxon>Eurotiomycetes</taxon>
        <taxon>Eurotiomycetidae</taxon>
        <taxon>Eurotiales</taxon>
        <taxon>Aspergillaceae</taxon>
        <taxon>Aspergillus</taxon>
        <taxon>Aspergillus subgen. Nidulantes</taxon>
    </lineage>
</organism>
<evidence type="ECO:0000256" key="2">
    <source>
        <dbReference type="ARBA" id="ARBA00022692"/>
    </source>
</evidence>
<dbReference type="GO" id="GO:0016020">
    <property type="term" value="C:membrane"/>
    <property type="evidence" value="ECO:0007669"/>
    <property type="project" value="UniProtKB-SubCell"/>
</dbReference>
<dbReference type="Pfam" id="PF00916">
    <property type="entry name" value="Sulfate_transp"/>
    <property type="match status" value="1"/>
</dbReference>
<keyword evidence="2 6" id="KW-0812">Transmembrane</keyword>
<feature type="compositionally biased region" description="Basic and acidic residues" evidence="5">
    <location>
        <begin position="773"/>
        <end position="786"/>
    </location>
</feature>
<evidence type="ECO:0000313" key="9">
    <source>
        <dbReference type="Proteomes" id="UP000184073"/>
    </source>
</evidence>
<protein>
    <recommendedName>
        <fullName evidence="7">STAS domain-containing protein</fullName>
    </recommendedName>
</protein>
<dbReference type="GeneID" id="63725773"/>
<evidence type="ECO:0000256" key="4">
    <source>
        <dbReference type="ARBA" id="ARBA00023136"/>
    </source>
</evidence>
<dbReference type="GO" id="GO:0008271">
    <property type="term" value="F:secondary active sulfate transmembrane transporter activity"/>
    <property type="evidence" value="ECO:0007669"/>
    <property type="project" value="InterPro"/>
</dbReference>
<feature type="domain" description="STAS" evidence="7">
    <location>
        <begin position="567"/>
        <end position="692"/>
    </location>
</feature>
<accession>A0A1L9PP18</accession>
<dbReference type="InterPro" id="IPR011547">
    <property type="entry name" value="SLC26A/SulP_dom"/>
</dbReference>